<evidence type="ECO:0000256" key="1">
    <source>
        <dbReference type="ARBA" id="ARBA00022884"/>
    </source>
</evidence>
<dbReference type="PROSITE" id="PS50889">
    <property type="entry name" value="S4"/>
    <property type="match status" value="1"/>
</dbReference>
<reference evidence="5 6" key="1">
    <citation type="submission" date="2015-01" db="EMBL/GenBank/DDBJ databases">
        <title>Draft genome of the acidophilic iron oxidizer Ferrimicrobium acidiphilum strain T23.</title>
        <authorList>
            <person name="Poehlein A."/>
            <person name="Eisen S."/>
            <person name="Schloemann M."/>
            <person name="Johnson B.D."/>
            <person name="Daniel R."/>
            <person name="Muehling M."/>
        </authorList>
    </citation>
    <scope>NUCLEOTIDE SEQUENCE [LARGE SCALE GENOMIC DNA]</scope>
    <source>
        <strain evidence="5 6">T23</strain>
    </source>
</reference>
<dbReference type="RefSeq" id="WP_152623016.1">
    <property type="nucleotide sequence ID" value="NZ_JQKF01000002.1"/>
</dbReference>
<dbReference type="Gene3D" id="3.40.50.150">
    <property type="entry name" value="Vaccinia Virus protein VP39"/>
    <property type="match status" value="1"/>
</dbReference>
<dbReference type="eggNOG" id="COG1189">
    <property type="taxonomic scope" value="Bacteria"/>
</dbReference>
<dbReference type="GeneID" id="78371694"/>
<gene>
    <name evidence="5" type="primary">tlyA</name>
    <name evidence="5" type="ORF">FEAC_03530</name>
</gene>
<dbReference type="EC" id="2.1.1.226" evidence="5"/>
<dbReference type="GO" id="GO:0003723">
    <property type="term" value="F:RNA binding"/>
    <property type="evidence" value="ECO:0007669"/>
    <property type="project" value="UniProtKB-KW"/>
</dbReference>
<evidence type="ECO:0000256" key="2">
    <source>
        <dbReference type="ARBA" id="ARBA00029460"/>
    </source>
</evidence>
<dbReference type="PANTHER" id="PTHR32319:SF0">
    <property type="entry name" value="BACTERIAL HEMOLYSIN-LIKE PROTEIN"/>
    <property type="match status" value="1"/>
</dbReference>
<dbReference type="Pfam" id="PF01479">
    <property type="entry name" value="S4"/>
    <property type="match status" value="1"/>
</dbReference>
<evidence type="ECO:0000313" key="5">
    <source>
        <dbReference type="EMBL" id="KJE77981.1"/>
    </source>
</evidence>
<keyword evidence="1 3" id="KW-0694">RNA-binding</keyword>
<dbReference type="CDD" id="cd00165">
    <property type="entry name" value="S4"/>
    <property type="match status" value="1"/>
</dbReference>
<dbReference type="InterPro" id="IPR029063">
    <property type="entry name" value="SAM-dependent_MTases_sf"/>
</dbReference>
<protein>
    <submittedName>
        <fullName evidence="5">16S/23S rRNA (Cytidine-2'-O)-methyltransferase TlyA</fullName>
        <ecNumber evidence="5">2.1.1.226</ecNumber>
        <ecNumber evidence="5">2.1.1.227</ecNumber>
    </submittedName>
</protein>
<dbReference type="InterPro" id="IPR036986">
    <property type="entry name" value="S4_RNA-bd_sf"/>
</dbReference>
<dbReference type="Gene3D" id="3.10.290.10">
    <property type="entry name" value="RNA-binding S4 domain"/>
    <property type="match status" value="1"/>
</dbReference>
<keyword evidence="5" id="KW-0489">Methyltransferase</keyword>
<comment type="similarity">
    <text evidence="2">Belongs to the TlyA family.</text>
</comment>
<dbReference type="Proteomes" id="UP000032336">
    <property type="component" value="Unassembled WGS sequence"/>
</dbReference>
<sequence length="266" mass="29362">MARQRLDIAMQKRGLVRSRAQAELLIDDQQVLVNGSLAVKPARLVANTDAIELLRTRDWRPRGYDKLDGALSDCDIRPADMTCLDVGSSTGGFVKALLDRGARSVIAVDVGTGQLDAQLRKDARVSVHEQTDIRGFLWPLSNPPDLVTVDVSFISVTKIATSLRLLSGAETQLLLLIKPQFEVDREVASRHRGVIRDADLHAGVLEAVLDDLADHGLFPQQLVRSRRKGSKGNQEFFVHLFPASRYSISKQDSSYKRLIADVLGTN</sequence>
<keyword evidence="5" id="KW-0808">Transferase</keyword>
<dbReference type="SUPFAM" id="SSF53335">
    <property type="entry name" value="S-adenosyl-L-methionine-dependent methyltransferases"/>
    <property type="match status" value="1"/>
</dbReference>
<dbReference type="SUPFAM" id="SSF55174">
    <property type="entry name" value="Alpha-L RNA-binding motif"/>
    <property type="match status" value="1"/>
</dbReference>
<feature type="domain" description="RNA-binding S4" evidence="4">
    <location>
        <begin position="4"/>
        <end position="68"/>
    </location>
</feature>
<dbReference type="PANTHER" id="PTHR32319">
    <property type="entry name" value="BACTERIAL HEMOLYSIN-LIKE PROTEIN"/>
    <property type="match status" value="1"/>
</dbReference>
<comment type="caution">
    <text evidence="5">The sequence shown here is derived from an EMBL/GenBank/DDBJ whole genome shotgun (WGS) entry which is preliminary data.</text>
</comment>
<dbReference type="EMBL" id="JXUW01000002">
    <property type="protein sequence ID" value="KJE77981.1"/>
    <property type="molecule type" value="Genomic_DNA"/>
</dbReference>
<dbReference type="InterPro" id="IPR004538">
    <property type="entry name" value="Hemolysin_A/TlyA"/>
</dbReference>
<dbReference type="EC" id="2.1.1.227" evidence="5"/>
<dbReference type="AlphaFoldDB" id="A0A0D8FXV3"/>
<dbReference type="InterPro" id="IPR047048">
    <property type="entry name" value="TlyA"/>
</dbReference>
<dbReference type="NCBIfam" id="TIGR00478">
    <property type="entry name" value="tly"/>
    <property type="match status" value="1"/>
</dbReference>
<evidence type="ECO:0000313" key="6">
    <source>
        <dbReference type="Proteomes" id="UP000032336"/>
    </source>
</evidence>
<name>A0A0D8FXV3_9ACTN</name>
<evidence type="ECO:0000256" key="3">
    <source>
        <dbReference type="PROSITE-ProRule" id="PRU00182"/>
    </source>
</evidence>
<dbReference type="GO" id="GO:0032259">
    <property type="term" value="P:methylation"/>
    <property type="evidence" value="ECO:0007669"/>
    <property type="project" value="UniProtKB-KW"/>
</dbReference>
<dbReference type="CDD" id="cd02440">
    <property type="entry name" value="AdoMet_MTases"/>
    <property type="match status" value="1"/>
</dbReference>
<dbReference type="OrthoDB" id="9784736at2"/>
<dbReference type="SMART" id="SM00363">
    <property type="entry name" value="S4"/>
    <property type="match status" value="1"/>
</dbReference>
<dbReference type="InterPro" id="IPR002877">
    <property type="entry name" value="RNA_MeTrfase_FtsJ_dom"/>
</dbReference>
<dbReference type="InterPro" id="IPR002942">
    <property type="entry name" value="S4_RNA-bd"/>
</dbReference>
<evidence type="ECO:0000259" key="4">
    <source>
        <dbReference type="SMART" id="SM00363"/>
    </source>
</evidence>
<proteinExistence type="inferred from homology"/>
<accession>A0A0D8FXV3</accession>
<dbReference type="STRING" id="1121877.FEAC_03530"/>
<organism evidence="5 6">
    <name type="scientific">Ferrimicrobium acidiphilum DSM 19497</name>
    <dbReference type="NCBI Taxonomy" id="1121877"/>
    <lineage>
        <taxon>Bacteria</taxon>
        <taxon>Bacillati</taxon>
        <taxon>Actinomycetota</taxon>
        <taxon>Acidimicrobiia</taxon>
        <taxon>Acidimicrobiales</taxon>
        <taxon>Acidimicrobiaceae</taxon>
        <taxon>Ferrimicrobium</taxon>
    </lineage>
</organism>
<dbReference type="Pfam" id="PF01728">
    <property type="entry name" value="FtsJ"/>
    <property type="match status" value="1"/>
</dbReference>
<dbReference type="GO" id="GO:0008168">
    <property type="term" value="F:methyltransferase activity"/>
    <property type="evidence" value="ECO:0007669"/>
    <property type="project" value="UniProtKB-KW"/>
</dbReference>
<dbReference type="PATRIC" id="fig|1121877.4.peg.384"/>
<keyword evidence="6" id="KW-1185">Reference proteome</keyword>